<dbReference type="Proteomes" id="UP000190959">
    <property type="component" value="Unassembled WGS sequence"/>
</dbReference>
<keyword evidence="1" id="KW-1133">Transmembrane helix</keyword>
<dbReference type="RefSeq" id="WP_078116506.1">
    <property type="nucleotide sequence ID" value="NZ_MWMH01000006.1"/>
</dbReference>
<comment type="caution">
    <text evidence="2">The sequence shown here is derived from an EMBL/GenBank/DDBJ whole genome shotgun (WGS) entry which is preliminary data.</text>
</comment>
<feature type="transmembrane region" description="Helical" evidence="1">
    <location>
        <begin position="108"/>
        <end position="131"/>
    </location>
</feature>
<proteinExistence type="predicted"/>
<dbReference type="GO" id="GO:0022857">
    <property type="term" value="F:transmembrane transporter activity"/>
    <property type="evidence" value="ECO:0007669"/>
    <property type="project" value="InterPro"/>
</dbReference>
<dbReference type="EMBL" id="MWMH01000006">
    <property type="protein sequence ID" value="OOP72113.1"/>
    <property type="molecule type" value="Genomic_DNA"/>
</dbReference>
<organism evidence="2 3">
    <name type="scientific">Clostridium beijerinckii</name>
    <name type="common">Clostridium MP</name>
    <dbReference type="NCBI Taxonomy" id="1520"/>
    <lineage>
        <taxon>Bacteria</taxon>
        <taxon>Bacillati</taxon>
        <taxon>Bacillota</taxon>
        <taxon>Clostridia</taxon>
        <taxon>Eubacteriales</taxon>
        <taxon>Clostridiaceae</taxon>
        <taxon>Clostridium</taxon>
    </lineage>
</organism>
<feature type="transmembrane region" description="Helical" evidence="1">
    <location>
        <begin position="78"/>
        <end position="96"/>
    </location>
</feature>
<feature type="transmembrane region" description="Helical" evidence="1">
    <location>
        <begin position="137"/>
        <end position="166"/>
    </location>
</feature>
<evidence type="ECO:0000313" key="3">
    <source>
        <dbReference type="Proteomes" id="UP000190959"/>
    </source>
</evidence>
<evidence type="ECO:0000256" key="1">
    <source>
        <dbReference type="SAM" id="Phobius"/>
    </source>
</evidence>
<dbReference type="AlphaFoldDB" id="A0A1S9N450"/>
<feature type="transmembrane region" description="Helical" evidence="1">
    <location>
        <begin position="42"/>
        <end position="66"/>
    </location>
</feature>
<dbReference type="Gene3D" id="1.10.1760.20">
    <property type="match status" value="1"/>
</dbReference>
<dbReference type="Pfam" id="PF12822">
    <property type="entry name" value="ECF_trnsprt"/>
    <property type="match status" value="1"/>
</dbReference>
<accession>A0A1S9N450</accession>
<evidence type="ECO:0000313" key="2">
    <source>
        <dbReference type="EMBL" id="OOP72113.1"/>
    </source>
</evidence>
<keyword evidence="1" id="KW-0472">Membrane</keyword>
<feature type="transmembrane region" description="Helical" evidence="1">
    <location>
        <begin position="12"/>
        <end position="30"/>
    </location>
</feature>
<protein>
    <submittedName>
        <fullName evidence="2">ECF transporter S component</fullName>
    </submittedName>
</protein>
<reference evidence="2 3" key="1">
    <citation type="submission" date="2017-02" db="EMBL/GenBank/DDBJ databases">
        <title>Genome sequence of Clostridium beijerinckii Br21.</title>
        <authorList>
            <person name="Fonseca B.C."/>
            <person name="Guazzaroni M.E."/>
            <person name="Riano-Pachon D.M."/>
            <person name="Reginatto V."/>
        </authorList>
    </citation>
    <scope>NUCLEOTIDE SEQUENCE [LARGE SCALE GENOMIC DNA]</scope>
    <source>
        <strain evidence="2 3">Br21</strain>
    </source>
</reference>
<name>A0A1S9N450_CLOBE</name>
<keyword evidence="1" id="KW-0812">Transmembrane</keyword>
<gene>
    <name evidence="2" type="ORF">CBEIBR21_17825</name>
</gene>
<dbReference type="InterPro" id="IPR024529">
    <property type="entry name" value="ECF_trnsprt_substrate-spec"/>
</dbReference>
<sequence length="179" mass="19512">MNQNSNLHQLVRAAVLIAIGFILPQAFHSIQNAGSIFLPMHIPVLIGGFILNPYYALCVGVVTPILSSVFTGMPPIPSLYVMILELASYGIFISLLHNKVKMGLYPSLIGGMLAGRAINIIGNYLILHILMSRPFNILTVATGIFIQGIPGIIIQIILIPMIIYGLKRNLNMLVNHNGQ</sequence>